<dbReference type="STRING" id="40148.A0A0D9ZKM8"/>
<evidence type="ECO:0000256" key="4">
    <source>
        <dbReference type="ARBA" id="ARBA00022989"/>
    </source>
</evidence>
<dbReference type="PANTHER" id="PTHR31621:SF1">
    <property type="entry name" value="PROTEIN DMP5"/>
    <property type="match status" value="1"/>
</dbReference>
<feature type="transmembrane region" description="Helical" evidence="7">
    <location>
        <begin position="69"/>
        <end position="91"/>
    </location>
</feature>
<dbReference type="HOGENOM" id="CLU_1734329_0_0_1"/>
<evidence type="ECO:0000256" key="5">
    <source>
        <dbReference type="ARBA" id="ARBA00023136"/>
    </source>
</evidence>
<keyword evidence="9" id="KW-1185">Reference proteome</keyword>
<feature type="region of interest" description="Disordered" evidence="6">
    <location>
        <begin position="1"/>
        <end position="22"/>
    </location>
</feature>
<dbReference type="GO" id="GO:0010256">
    <property type="term" value="P:endomembrane system organization"/>
    <property type="evidence" value="ECO:0007669"/>
    <property type="project" value="TreeGrafter"/>
</dbReference>
<reference evidence="8" key="2">
    <citation type="submission" date="2018-05" db="EMBL/GenBank/DDBJ databases">
        <title>OgluRS3 (Oryza glumaepatula Reference Sequence Version 3).</title>
        <authorList>
            <person name="Zhang J."/>
            <person name="Kudrna D."/>
            <person name="Lee S."/>
            <person name="Talag J."/>
            <person name="Welchert J."/>
            <person name="Wing R.A."/>
        </authorList>
    </citation>
    <scope>NUCLEOTIDE SEQUENCE [LARGE SCALE GENOMIC DNA]</scope>
</reference>
<comment type="similarity">
    <text evidence="2">Belongs to the plant DMP1 protein family.</text>
</comment>
<dbReference type="Proteomes" id="UP000026961">
    <property type="component" value="Chromosome 4"/>
</dbReference>
<organism evidence="8">
    <name type="scientific">Oryza glumipatula</name>
    <dbReference type="NCBI Taxonomy" id="40148"/>
    <lineage>
        <taxon>Eukaryota</taxon>
        <taxon>Viridiplantae</taxon>
        <taxon>Streptophyta</taxon>
        <taxon>Embryophyta</taxon>
        <taxon>Tracheophyta</taxon>
        <taxon>Spermatophyta</taxon>
        <taxon>Magnoliopsida</taxon>
        <taxon>Liliopsida</taxon>
        <taxon>Poales</taxon>
        <taxon>Poaceae</taxon>
        <taxon>BOP clade</taxon>
        <taxon>Oryzoideae</taxon>
        <taxon>Oryzeae</taxon>
        <taxon>Oryzinae</taxon>
        <taxon>Oryza</taxon>
    </lineage>
</organism>
<dbReference type="AlphaFoldDB" id="A0A0D9ZKM8"/>
<evidence type="ECO:0000256" key="3">
    <source>
        <dbReference type="ARBA" id="ARBA00022692"/>
    </source>
</evidence>
<reference evidence="8" key="1">
    <citation type="submission" date="2015-04" db="UniProtKB">
        <authorList>
            <consortium name="EnsemblPlants"/>
        </authorList>
    </citation>
    <scope>IDENTIFICATION</scope>
</reference>
<name>A0A0D9ZKM8_9ORYZ</name>
<dbReference type="EnsemblPlants" id="OGLUM04G11980.1">
    <property type="protein sequence ID" value="OGLUM04G11980.1"/>
    <property type="gene ID" value="OGLUM04G11980"/>
</dbReference>
<dbReference type="Gramene" id="OGLUM04G11980.1">
    <property type="protein sequence ID" value="OGLUM04G11980.1"/>
    <property type="gene ID" value="OGLUM04G11980"/>
</dbReference>
<dbReference type="InterPro" id="IPR007770">
    <property type="entry name" value="DMP"/>
</dbReference>
<accession>A0A0D9ZKM8</accession>
<dbReference type="GO" id="GO:0016020">
    <property type="term" value="C:membrane"/>
    <property type="evidence" value="ECO:0007669"/>
    <property type="project" value="UniProtKB-SubCell"/>
</dbReference>
<evidence type="ECO:0000313" key="8">
    <source>
        <dbReference type="EnsemblPlants" id="OGLUM04G11980.1"/>
    </source>
</evidence>
<dbReference type="PANTHER" id="PTHR31621">
    <property type="entry name" value="PROTEIN DMP3"/>
    <property type="match status" value="1"/>
</dbReference>
<evidence type="ECO:0000256" key="7">
    <source>
        <dbReference type="SAM" id="Phobius"/>
    </source>
</evidence>
<evidence type="ECO:0000256" key="2">
    <source>
        <dbReference type="ARBA" id="ARBA00008707"/>
    </source>
</evidence>
<evidence type="ECO:0000256" key="1">
    <source>
        <dbReference type="ARBA" id="ARBA00004141"/>
    </source>
</evidence>
<proteinExistence type="inferred from homology"/>
<comment type="subcellular location">
    <subcellularLocation>
        <location evidence="1">Membrane</location>
        <topology evidence="1">Multi-pass membrane protein</topology>
    </subcellularLocation>
</comment>
<dbReference type="Pfam" id="PF05078">
    <property type="entry name" value="DUF679"/>
    <property type="match status" value="1"/>
</dbReference>
<evidence type="ECO:0000313" key="9">
    <source>
        <dbReference type="Proteomes" id="UP000026961"/>
    </source>
</evidence>
<evidence type="ECO:0000256" key="6">
    <source>
        <dbReference type="SAM" id="MobiDB-lite"/>
    </source>
</evidence>
<protein>
    <submittedName>
        <fullName evidence="8">Uncharacterized protein</fullName>
    </submittedName>
</protein>
<keyword evidence="3 7" id="KW-0812">Transmembrane</keyword>
<keyword evidence="4 7" id="KW-1133">Transmembrane helix</keyword>
<sequence>MVSPAIVRQRPAGEGESAAAGDGGGRCLPAAARPSLFSQALAPTASLANLLPTGTLLAPTFTNNGSCDATAWLLTAALLALLALSCVLVSFTNSLNGLDGRVYYDLATPRGLWLLDYPPPGASALPPLDMSRYSLRAIDGGPLRLPPHCRH</sequence>
<keyword evidence="5 7" id="KW-0472">Membrane</keyword>
<dbReference type="GO" id="GO:0005737">
    <property type="term" value="C:cytoplasm"/>
    <property type="evidence" value="ECO:0007669"/>
    <property type="project" value="UniProtKB-ARBA"/>
</dbReference>
<dbReference type="eggNOG" id="ENOG502RYBP">
    <property type="taxonomic scope" value="Eukaryota"/>
</dbReference>